<evidence type="ECO:0000256" key="4">
    <source>
        <dbReference type="ARBA" id="ARBA00023136"/>
    </source>
</evidence>
<dbReference type="InterPro" id="IPR000276">
    <property type="entry name" value="GPCR_Rhodpsn"/>
</dbReference>
<feature type="transmembrane region" description="Helical" evidence="5">
    <location>
        <begin position="224"/>
        <end position="243"/>
    </location>
</feature>
<evidence type="ECO:0000256" key="1">
    <source>
        <dbReference type="ARBA" id="ARBA00004370"/>
    </source>
</evidence>
<dbReference type="GO" id="GO:0016020">
    <property type="term" value="C:membrane"/>
    <property type="evidence" value="ECO:0007669"/>
    <property type="project" value="UniProtKB-SubCell"/>
</dbReference>
<evidence type="ECO:0000313" key="6">
    <source>
        <dbReference type="Proteomes" id="UP000887574"/>
    </source>
</evidence>
<name>A0A915E0K2_9BILA</name>
<keyword evidence="2 5" id="KW-0812">Transmembrane</keyword>
<keyword evidence="3 5" id="KW-1133">Transmembrane helix</keyword>
<evidence type="ECO:0000256" key="3">
    <source>
        <dbReference type="ARBA" id="ARBA00022989"/>
    </source>
</evidence>
<evidence type="ECO:0000256" key="5">
    <source>
        <dbReference type="SAM" id="Phobius"/>
    </source>
</evidence>
<evidence type="ECO:0000256" key="2">
    <source>
        <dbReference type="ARBA" id="ARBA00022692"/>
    </source>
</evidence>
<feature type="transmembrane region" description="Helical" evidence="5">
    <location>
        <begin position="104"/>
        <end position="122"/>
    </location>
</feature>
<proteinExistence type="predicted"/>
<dbReference type="GO" id="GO:0004930">
    <property type="term" value="F:G protein-coupled receptor activity"/>
    <property type="evidence" value="ECO:0007669"/>
    <property type="project" value="InterPro"/>
</dbReference>
<dbReference type="SMART" id="SM01381">
    <property type="entry name" value="7TM_GPCR_Srsx"/>
    <property type="match status" value="1"/>
</dbReference>
<dbReference type="AlphaFoldDB" id="A0A915E0K2"/>
<feature type="transmembrane region" description="Helical" evidence="5">
    <location>
        <begin position="27"/>
        <end position="51"/>
    </location>
</feature>
<keyword evidence="6" id="KW-1185">Reference proteome</keyword>
<feature type="transmembrane region" description="Helical" evidence="5">
    <location>
        <begin position="183"/>
        <end position="204"/>
    </location>
</feature>
<dbReference type="WBParaSite" id="jg25665">
    <property type="protein sequence ID" value="jg25665"/>
    <property type="gene ID" value="jg25665"/>
</dbReference>
<feature type="transmembrane region" description="Helical" evidence="5">
    <location>
        <begin position="63"/>
        <end position="84"/>
    </location>
</feature>
<dbReference type="Pfam" id="PF10320">
    <property type="entry name" value="7TM_GPCR_Srsx"/>
    <property type="match status" value="1"/>
</dbReference>
<keyword evidence="4 5" id="KW-0472">Membrane</keyword>
<organism evidence="6 7">
    <name type="scientific">Ditylenchus dipsaci</name>
    <dbReference type="NCBI Taxonomy" id="166011"/>
    <lineage>
        <taxon>Eukaryota</taxon>
        <taxon>Metazoa</taxon>
        <taxon>Ecdysozoa</taxon>
        <taxon>Nematoda</taxon>
        <taxon>Chromadorea</taxon>
        <taxon>Rhabditida</taxon>
        <taxon>Tylenchina</taxon>
        <taxon>Tylenchomorpha</taxon>
        <taxon>Sphaerularioidea</taxon>
        <taxon>Anguinidae</taxon>
        <taxon>Anguininae</taxon>
        <taxon>Ditylenchus</taxon>
    </lineage>
</organism>
<dbReference type="Proteomes" id="UP000887574">
    <property type="component" value="Unplaced"/>
</dbReference>
<protein>
    <submittedName>
        <fullName evidence="7">Uncharacterized protein</fullName>
    </submittedName>
</protein>
<reference evidence="7" key="1">
    <citation type="submission" date="2022-11" db="UniProtKB">
        <authorList>
            <consortium name="WormBaseParasite"/>
        </authorList>
    </citation>
    <scope>IDENTIFICATION</scope>
</reference>
<evidence type="ECO:0000313" key="7">
    <source>
        <dbReference type="WBParaSite" id="jg25665"/>
    </source>
</evidence>
<sequence>MDTGSVRFFLNDVVTFKNKLLHNPCNFLIALKAFSLAICEVSLLTSMCVVLTGDSMLPLISCFYLQFIPAFCKYFVLALSVVIGLERIVYMKFPRWHFSAYYNAYFIALIGLSALISAFIIFESYGAVLTIPQLGSMCTLVEISPKSAADTAFSIALILNKDEKRSVLLTAEVKYMNSIYKSLLLIMVVDVLGWGSNSALNFFSVPIFQLVQVNVAQKWCIVTIASYLLCLALSADAPILYLCSREYRILLSDCSRRQVELALFMAP</sequence>
<accession>A0A915E0K2</accession>
<dbReference type="Gene3D" id="1.20.1070.10">
    <property type="entry name" value="Rhodopsin 7-helix transmembrane proteins"/>
    <property type="match status" value="1"/>
</dbReference>
<comment type="subcellular location">
    <subcellularLocation>
        <location evidence="1">Membrane</location>
    </subcellularLocation>
</comment>
<dbReference type="InterPro" id="IPR019424">
    <property type="entry name" value="7TM_GPCR_Srsx"/>
</dbReference>